<dbReference type="PANTHER" id="PTHR46268">
    <property type="entry name" value="STRESS RESPONSE PROTEIN NHAX"/>
    <property type="match status" value="1"/>
</dbReference>
<comment type="similarity">
    <text evidence="1">Belongs to the universal stress protein A family.</text>
</comment>
<dbReference type="InterPro" id="IPR006016">
    <property type="entry name" value="UspA"/>
</dbReference>
<accession>A0ABW3FSE1</accession>
<dbReference type="InterPro" id="IPR006015">
    <property type="entry name" value="Universal_stress_UspA"/>
</dbReference>
<dbReference type="Proteomes" id="UP001597018">
    <property type="component" value="Unassembled WGS sequence"/>
</dbReference>
<keyword evidence="6" id="KW-1185">Reference proteome</keyword>
<dbReference type="InterPro" id="IPR014729">
    <property type="entry name" value="Rossmann-like_a/b/a_fold"/>
</dbReference>
<evidence type="ECO:0000256" key="1">
    <source>
        <dbReference type="ARBA" id="ARBA00008791"/>
    </source>
</evidence>
<evidence type="ECO:0000256" key="2">
    <source>
        <dbReference type="ARBA" id="ARBA00022741"/>
    </source>
</evidence>
<comment type="caution">
    <text evidence="5">The sequence shown here is derived from an EMBL/GenBank/DDBJ whole genome shotgun (WGS) entry which is preliminary data.</text>
</comment>
<dbReference type="CDD" id="cd00293">
    <property type="entry name" value="USP-like"/>
    <property type="match status" value="1"/>
</dbReference>
<protein>
    <submittedName>
        <fullName evidence="5">Universal stress protein</fullName>
    </submittedName>
</protein>
<evidence type="ECO:0000313" key="6">
    <source>
        <dbReference type="Proteomes" id="UP001597018"/>
    </source>
</evidence>
<evidence type="ECO:0000313" key="5">
    <source>
        <dbReference type="EMBL" id="MFD0920593.1"/>
    </source>
</evidence>
<dbReference type="Pfam" id="PF00582">
    <property type="entry name" value="Usp"/>
    <property type="match status" value="2"/>
</dbReference>
<evidence type="ECO:0000259" key="4">
    <source>
        <dbReference type="Pfam" id="PF00582"/>
    </source>
</evidence>
<dbReference type="PANTHER" id="PTHR46268:SF27">
    <property type="entry name" value="UNIVERSAL STRESS PROTEIN RV2623"/>
    <property type="match status" value="1"/>
</dbReference>
<dbReference type="EMBL" id="JBHTIW010000007">
    <property type="protein sequence ID" value="MFD0920593.1"/>
    <property type="molecule type" value="Genomic_DNA"/>
</dbReference>
<keyword evidence="3" id="KW-0067">ATP-binding</keyword>
<gene>
    <name evidence="5" type="ORF">ACFQ16_12640</name>
</gene>
<dbReference type="SUPFAM" id="SSF52402">
    <property type="entry name" value="Adenine nucleotide alpha hydrolases-like"/>
    <property type="match status" value="2"/>
</dbReference>
<keyword evidence="2" id="KW-0547">Nucleotide-binding</keyword>
<dbReference type="Gene3D" id="3.40.50.620">
    <property type="entry name" value="HUPs"/>
    <property type="match status" value="2"/>
</dbReference>
<organism evidence="5 6">
    <name type="scientific">Saccharopolyspora rosea</name>
    <dbReference type="NCBI Taxonomy" id="524884"/>
    <lineage>
        <taxon>Bacteria</taxon>
        <taxon>Bacillati</taxon>
        <taxon>Actinomycetota</taxon>
        <taxon>Actinomycetes</taxon>
        <taxon>Pseudonocardiales</taxon>
        <taxon>Pseudonocardiaceae</taxon>
        <taxon>Saccharopolyspora</taxon>
    </lineage>
</organism>
<evidence type="ECO:0000256" key="3">
    <source>
        <dbReference type="ARBA" id="ARBA00022840"/>
    </source>
</evidence>
<dbReference type="RefSeq" id="WP_263248226.1">
    <property type="nucleotide sequence ID" value="NZ_BAABLT010000005.1"/>
</dbReference>
<feature type="domain" description="UspA" evidence="4">
    <location>
        <begin position="159"/>
        <end position="296"/>
    </location>
</feature>
<reference evidence="6" key="1">
    <citation type="journal article" date="2019" name="Int. J. Syst. Evol. Microbiol.">
        <title>The Global Catalogue of Microorganisms (GCM) 10K type strain sequencing project: providing services to taxonomists for standard genome sequencing and annotation.</title>
        <authorList>
            <consortium name="The Broad Institute Genomics Platform"/>
            <consortium name="The Broad Institute Genome Sequencing Center for Infectious Disease"/>
            <person name="Wu L."/>
            <person name="Ma J."/>
        </authorList>
    </citation>
    <scope>NUCLEOTIDE SEQUENCE [LARGE SCALE GENOMIC DNA]</scope>
    <source>
        <strain evidence="6">CCUG 56401</strain>
    </source>
</reference>
<sequence length="296" mass="30700">MAATGGGSGPVGGAVVVGYDGTGESAKAVRWAAAEATTRGRPLVVVWALAVPLEKLSRVHPSSGEVTFTALRADALREIDEVVSDIRSTGLDVRADARLGHPARVLLDASADAALLVLGSPQPSKIRRILVGSTAAELIRRAQVPVVAVRSDDASPPSRVVVGVDGSAHSERAIGFALDAAERHGAELTALLVAEEPYPDALPPVRGWRLPSDDVDAARRELAEVLAGRQENHPGVTAHQRVVTDERPAQALVAAGADADLLVVGTRGRGVVRTTFLGSVSHAVVHYAPCTVAVVR</sequence>
<proteinExistence type="inferred from homology"/>
<dbReference type="PRINTS" id="PR01438">
    <property type="entry name" value="UNVRSLSTRESS"/>
</dbReference>
<name>A0ABW3FSE1_9PSEU</name>
<feature type="domain" description="UspA" evidence="4">
    <location>
        <begin position="15"/>
        <end position="150"/>
    </location>
</feature>